<proteinExistence type="predicted"/>
<dbReference type="EMBL" id="CM046400">
    <property type="protein sequence ID" value="KAI8522505.1"/>
    <property type="molecule type" value="Genomic_DNA"/>
</dbReference>
<gene>
    <name evidence="1" type="ORF">RHMOL_Rhmol13G0002300</name>
</gene>
<protein>
    <submittedName>
        <fullName evidence="1">Uncharacterized protein</fullName>
    </submittedName>
</protein>
<name>A0ACC0L1H3_RHOML</name>
<evidence type="ECO:0000313" key="2">
    <source>
        <dbReference type="Proteomes" id="UP001062846"/>
    </source>
</evidence>
<keyword evidence="2" id="KW-1185">Reference proteome</keyword>
<evidence type="ECO:0000313" key="1">
    <source>
        <dbReference type="EMBL" id="KAI8522505.1"/>
    </source>
</evidence>
<dbReference type="Proteomes" id="UP001062846">
    <property type="component" value="Chromosome 13"/>
</dbReference>
<accession>A0ACC0L1H3</accession>
<sequence>MLFISGKTIAELYGFWFQVRCLIFVSLEGVNCQEERCQEEYKADKMINRQLLLTYLYLLVYILLSSGVILYNKWVLSPKYFNFPFPITLTMIHMGFSGMVAFFLVRVLKVVSPVKMTFEIYVTCVVPISAFFASSLWFCLIMLCNQIFILWIFYLRSVVEAMDIYQCSIKAKF</sequence>
<comment type="caution">
    <text evidence="1">The sequence shown here is derived from an EMBL/GenBank/DDBJ whole genome shotgun (WGS) entry which is preliminary data.</text>
</comment>
<organism evidence="1 2">
    <name type="scientific">Rhododendron molle</name>
    <name type="common">Chinese azalea</name>
    <name type="synonym">Azalea mollis</name>
    <dbReference type="NCBI Taxonomy" id="49168"/>
    <lineage>
        <taxon>Eukaryota</taxon>
        <taxon>Viridiplantae</taxon>
        <taxon>Streptophyta</taxon>
        <taxon>Embryophyta</taxon>
        <taxon>Tracheophyta</taxon>
        <taxon>Spermatophyta</taxon>
        <taxon>Magnoliopsida</taxon>
        <taxon>eudicotyledons</taxon>
        <taxon>Gunneridae</taxon>
        <taxon>Pentapetalae</taxon>
        <taxon>asterids</taxon>
        <taxon>Ericales</taxon>
        <taxon>Ericaceae</taxon>
        <taxon>Ericoideae</taxon>
        <taxon>Rhodoreae</taxon>
        <taxon>Rhododendron</taxon>
    </lineage>
</organism>
<reference evidence="1" key="1">
    <citation type="submission" date="2022-02" db="EMBL/GenBank/DDBJ databases">
        <title>Plant Genome Project.</title>
        <authorList>
            <person name="Zhang R.-G."/>
        </authorList>
    </citation>
    <scope>NUCLEOTIDE SEQUENCE</scope>
    <source>
        <strain evidence="1">AT1</strain>
    </source>
</reference>